<dbReference type="EMBL" id="CP003555">
    <property type="protein sequence ID" value="AFK63114.1"/>
    <property type="molecule type" value="Genomic_DNA"/>
</dbReference>
<evidence type="ECO:0000313" key="2">
    <source>
        <dbReference type="Proteomes" id="UP000005267"/>
    </source>
</evidence>
<dbReference type="STRING" id="1036672.TKWG_15615"/>
<organism evidence="1 2">
    <name type="scientific">Advenella kashmirensis (strain DSM 17095 / LMG 22695 / WT001)</name>
    <name type="common">Tetrathiobacter kashmirensis</name>
    <dbReference type="NCBI Taxonomy" id="1036672"/>
    <lineage>
        <taxon>Bacteria</taxon>
        <taxon>Pseudomonadati</taxon>
        <taxon>Pseudomonadota</taxon>
        <taxon>Betaproteobacteria</taxon>
        <taxon>Burkholderiales</taxon>
        <taxon>Alcaligenaceae</taxon>
    </lineage>
</organism>
<proteinExistence type="predicted"/>
<dbReference type="KEGG" id="aka:TKWG_15615"/>
<protein>
    <submittedName>
        <fullName evidence="1">Uncharacterized protein</fullName>
    </submittedName>
</protein>
<accession>I3UDM6</accession>
<keyword evidence="2" id="KW-1185">Reference proteome</keyword>
<evidence type="ECO:0000313" key="1">
    <source>
        <dbReference type="EMBL" id="AFK63114.1"/>
    </source>
</evidence>
<reference evidence="2" key="2">
    <citation type="journal article" date="2013" name="PLoS ONE">
        <title>Genome implosion elicits host-confinement in Alcaligenaceae: evidence from the comparative genomics of Tetrathiobacter kashmirensis, a pathogen in the making.</title>
        <authorList>
            <person name="Ghosh W."/>
            <person name="Alam M."/>
            <person name="Roy C."/>
            <person name="Pyne P."/>
            <person name="George A."/>
            <person name="Chakraborty R."/>
            <person name="Majumder S."/>
            <person name="Agarwal A."/>
            <person name="Chakraborty S."/>
            <person name="Majumdar S."/>
            <person name="Gupta S.K."/>
        </authorList>
    </citation>
    <scope>NUCLEOTIDE SEQUENCE [LARGE SCALE GENOMIC DNA]</scope>
    <source>
        <strain evidence="2">WT001</strain>
    </source>
</reference>
<sequence>MNRRADTPFIFECEWQGTIAARGMMGITMHATQAVSYKSRFVAWVRKKRPTQRIDLCFTCGTLASTQANVTVNRRLPHV</sequence>
<dbReference type="AlphaFoldDB" id="I3UDM6"/>
<dbReference type="HOGENOM" id="CLU_2598195_0_0_4"/>
<reference evidence="1 2" key="1">
    <citation type="journal article" date="2011" name="J. Bacteriol.">
        <title>Whole-genome shotgun sequencing of the sulfur-oxidizing chemoautotroph Tetrathiobacter kashmirensis.</title>
        <authorList>
            <person name="Ghosh W."/>
            <person name="George A."/>
            <person name="Agarwal A."/>
            <person name="Raj P."/>
            <person name="Alam M."/>
            <person name="Pyne P."/>
            <person name="Das Gupta S.K."/>
        </authorList>
    </citation>
    <scope>NUCLEOTIDE SEQUENCE [LARGE SCALE GENOMIC DNA]</scope>
    <source>
        <strain evidence="1 2">WT001</strain>
    </source>
</reference>
<gene>
    <name evidence="1" type="ordered locus">TKWG_15615</name>
</gene>
<name>I3UDM6_ADVKW</name>
<dbReference type="Proteomes" id="UP000005267">
    <property type="component" value="Chromosome"/>
</dbReference>